<dbReference type="Proteomes" id="UP001152747">
    <property type="component" value="Unassembled WGS sequence"/>
</dbReference>
<gene>
    <name evidence="2" type="ORF">CAMP_LOCUS8250</name>
</gene>
<name>A0A9P1N0N4_9PELO</name>
<reference evidence="2" key="1">
    <citation type="submission" date="2022-11" db="EMBL/GenBank/DDBJ databases">
        <authorList>
            <person name="Kikuchi T."/>
        </authorList>
    </citation>
    <scope>NUCLEOTIDE SEQUENCE</scope>
    <source>
        <strain evidence="2">PS1010</strain>
    </source>
</reference>
<feature type="compositionally biased region" description="Basic and acidic residues" evidence="1">
    <location>
        <begin position="22"/>
        <end position="36"/>
    </location>
</feature>
<evidence type="ECO:0000256" key="1">
    <source>
        <dbReference type="SAM" id="MobiDB-lite"/>
    </source>
</evidence>
<comment type="caution">
    <text evidence="2">The sequence shown here is derived from an EMBL/GenBank/DDBJ whole genome shotgun (WGS) entry which is preliminary data.</text>
</comment>
<dbReference type="OrthoDB" id="5814774at2759"/>
<accession>A0A9P1N0N4</accession>
<keyword evidence="3" id="KW-1185">Reference proteome</keyword>
<feature type="region of interest" description="Disordered" evidence="1">
    <location>
        <begin position="1"/>
        <end position="53"/>
    </location>
</feature>
<proteinExistence type="predicted"/>
<organism evidence="2 3">
    <name type="scientific">Caenorhabditis angaria</name>
    <dbReference type="NCBI Taxonomy" id="860376"/>
    <lineage>
        <taxon>Eukaryota</taxon>
        <taxon>Metazoa</taxon>
        <taxon>Ecdysozoa</taxon>
        <taxon>Nematoda</taxon>
        <taxon>Chromadorea</taxon>
        <taxon>Rhabditida</taxon>
        <taxon>Rhabditina</taxon>
        <taxon>Rhabditomorpha</taxon>
        <taxon>Rhabditoidea</taxon>
        <taxon>Rhabditidae</taxon>
        <taxon>Peloderinae</taxon>
        <taxon>Caenorhabditis</taxon>
    </lineage>
</organism>
<dbReference type="EMBL" id="CANHGI010000003">
    <property type="protein sequence ID" value="CAI5445613.1"/>
    <property type="molecule type" value="Genomic_DNA"/>
</dbReference>
<evidence type="ECO:0000313" key="2">
    <source>
        <dbReference type="EMBL" id="CAI5445613.1"/>
    </source>
</evidence>
<protein>
    <submittedName>
        <fullName evidence="2">Uncharacterized protein</fullName>
    </submittedName>
</protein>
<evidence type="ECO:0000313" key="3">
    <source>
        <dbReference type="Proteomes" id="UP001152747"/>
    </source>
</evidence>
<sequence length="383" mass="43454">MKRKYELGGEINADDIPVTNHETIEDTKPGSVKDESESSSDSRSNSPPAMEMGGYSREAYLKYQIGKRDMDLIEIGKTIVLGTVDQSLSASKQVDRAAKQDAQLINLENLVHGLAQESTIDQKFSMVGSSLCFNIHKTSLKSAISSLNAKSSIDTSAQFSNFDFNILNLQEEQIEKYQIQAEDPFLEADLAYIFGLLTFRDNAKLLNKTKQFIKAYFVVSCRPRCFIWRYTLRKSGATHKKSISHLPHHIMTLIVDFLLDLCGIGRFDVPYLELERTSPFFYSLGAEDPEGIYQQLCESRDELVEFFKNAITDCLNEIREMPYLLDSGVLSTPLRGRSPSNSTITWKQYENLLKCEIENPTPQNIQNRVNFEHAIFTQLPVID</sequence>
<dbReference type="AlphaFoldDB" id="A0A9P1N0N4"/>